<name>A0ABM0GQ42_SACKO</name>
<keyword evidence="1 3" id="KW-0732">Signal</keyword>
<dbReference type="PANTHER" id="PTHR47635">
    <property type="entry name" value="CUB DOMAIN-CONTAINING PROTEIN"/>
    <property type="match status" value="1"/>
</dbReference>
<dbReference type="PANTHER" id="PTHR47635:SF2">
    <property type="entry name" value="LAMG-LIKE JELLYROLL FOLD DOMAIN-CONTAINING PROTEIN"/>
    <property type="match status" value="1"/>
</dbReference>
<dbReference type="Gene3D" id="2.60.120.200">
    <property type="match status" value="1"/>
</dbReference>
<dbReference type="RefSeq" id="XP_002734850.1">
    <property type="nucleotide sequence ID" value="XM_002734804.2"/>
</dbReference>
<gene>
    <name evidence="6" type="primary">LOC100372272</name>
</gene>
<evidence type="ECO:0000313" key="6">
    <source>
        <dbReference type="RefSeq" id="XP_002734850.1"/>
    </source>
</evidence>
<dbReference type="Pfam" id="PF13385">
    <property type="entry name" value="Laminin_G_3"/>
    <property type="match status" value="1"/>
</dbReference>
<feature type="signal peptide" evidence="3">
    <location>
        <begin position="1"/>
        <end position="22"/>
    </location>
</feature>
<reference evidence="6" key="1">
    <citation type="submission" date="2025-08" db="UniProtKB">
        <authorList>
            <consortium name="RefSeq"/>
        </authorList>
    </citation>
    <scope>IDENTIFICATION</scope>
    <source>
        <tissue evidence="6">Testes</tissue>
    </source>
</reference>
<sequence length="268" mass="29410">MRCLYCMFVVLTLADISKLCIAAAPEPVAFWPLNSEYGLADVSGNGNDGTATGSSLDADAYGRCTGAYEFSGNKNSYIEFPNNGAYDTEYSLTMMAWVYPTGVDGPIFNYDNDGWGAHLWQTAGPNEFVRFVRRDRSFTDSLTVELSMNQWNLFAATYDYNTGMARLYLDGVLKTSLDIGVTTLATDYKARMGARIGDGRYFSGMITCMQVYNVALTLSEIAAASKDQHCGDFTGKNYLIIGNSSLACVHCVLYCTEHYFISDSPCGT</sequence>
<dbReference type="Proteomes" id="UP000694865">
    <property type="component" value="Unplaced"/>
</dbReference>
<evidence type="ECO:0000313" key="5">
    <source>
        <dbReference type="Proteomes" id="UP000694865"/>
    </source>
</evidence>
<feature type="domain" description="LamG-like jellyroll fold" evidence="4">
    <location>
        <begin position="90"/>
        <end position="219"/>
    </location>
</feature>
<keyword evidence="5" id="KW-1185">Reference proteome</keyword>
<dbReference type="InterPro" id="IPR006558">
    <property type="entry name" value="LamG-like"/>
</dbReference>
<keyword evidence="2" id="KW-1015">Disulfide bond</keyword>
<evidence type="ECO:0000256" key="1">
    <source>
        <dbReference type="ARBA" id="ARBA00022729"/>
    </source>
</evidence>
<dbReference type="SUPFAM" id="SSF49899">
    <property type="entry name" value="Concanavalin A-like lectins/glucanases"/>
    <property type="match status" value="1"/>
</dbReference>
<evidence type="ECO:0000259" key="4">
    <source>
        <dbReference type="SMART" id="SM00560"/>
    </source>
</evidence>
<evidence type="ECO:0000256" key="2">
    <source>
        <dbReference type="ARBA" id="ARBA00023157"/>
    </source>
</evidence>
<accession>A0ABM0GQ42</accession>
<dbReference type="SMART" id="SM00560">
    <property type="entry name" value="LamGL"/>
    <property type="match status" value="1"/>
</dbReference>
<organism evidence="5 6">
    <name type="scientific">Saccoglossus kowalevskii</name>
    <name type="common">Acorn worm</name>
    <dbReference type="NCBI Taxonomy" id="10224"/>
    <lineage>
        <taxon>Eukaryota</taxon>
        <taxon>Metazoa</taxon>
        <taxon>Hemichordata</taxon>
        <taxon>Enteropneusta</taxon>
        <taxon>Harrimaniidae</taxon>
        <taxon>Saccoglossus</taxon>
    </lineage>
</organism>
<dbReference type="GeneID" id="100372272"/>
<protein>
    <submittedName>
        <fullName evidence="6">Uncharacterized protein LOC100372272</fullName>
    </submittedName>
</protein>
<proteinExistence type="predicted"/>
<feature type="chain" id="PRO_5046490070" evidence="3">
    <location>
        <begin position="23"/>
        <end position="268"/>
    </location>
</feature>
<evidence type="ECO:0000256" key="3">
    <source>
        <dbReference type="SAM" id="SignalP"/>
    </source>
</evidence>
<dbReference type="InterPro" id="IPR013320">
    <property type="entry name" value="ConA-like_dom_sf"/>
</dbReference>